<dbReference type="VEuPathDB" id="AmoebaDB:NF0064160"/>
<evidence type="ECO:0000256" key="3">
    <source>
        <dbReference type="SAM" id="Coils"/>
    </source>
</evidence>
<dbReference type="VEuPathDB" id="AmoebaDB:NF0064150"/>
<reference evidence="5 6" key="1">
    <citation type="journal article" date="2019" name="Sci. Rep.">
        <title>Nanopore sequencing improves the draft genome of the human pathogenic amoeba Naegleria fowleri.</title>
        <authorList>
            <person name="Liechti N."/>
            <person name="Schurch N."/>
            <person name="Bruggmann R."/>
            <person name="Wittwer M."/>
        </authorList>
    </citation>
    <scope>NUCLEOTIDE SEQUENCE [LARGE SCALE GENOMIC DNA]</scope>
    <source>
        <strain evidence="5 6">ATCC 30894</strain>
    </source>
</reference>
<dbReference type="PANTHER" id="PTHR15454">
    <property type="entry name" value="NISCHARIN RELATED"/>
    <property type="match status" value="1"/>
</dbReference>
<dbReference type="InterPro" id="IPR032675">
    <property type="entry name" value="LRR_dom_sf"/>
</dbReference>
<accession>A0A6A5BT31</accession>
<keyword evidence="2" id="KW-0677">Repeat</keyword>
<feature type="compositionally biased region" description="Low complexity" evidence="4">
    <location>
        <begin position="399"/>
        <end position="420"/>
    </location>
</feature>
<dbReference type="GeneID" id="68110721"/>
<evidence type="ECO:0000256" key="4">
    <source>
        <dbReference type="SAM" id="MobiDB-lite"/>
    </source>
</evidence>
<evidence type="ECO:0000256" key="2">
    <source>
        <dbReference type="ARBA" id="ARBA00022737"/>
    </source>
</evidence>
<feature type="region of interest" description="Disordered" evidence="4">
    <location>
        <begin position="283"/>
        <end position="325"/>
    </location>
</feature>
<dbReference type="Gene3D" id="3.80.10.10">
    <property type="entry name" value="Ribonuclease Inhibitor"/>
    <property type="match status" value="2"/>
</dbReference>
<dbReference type="PROSITE" id="PS51450">
    <property type="entry name" value="LRR"/>
    <property type="match status" value="2"/>
</dbReference>
<keyword evidence="6" id="KW-1185">Reference proteome</keyword>
<dbReference type="OrthoDB" id="430293at2759"/>
<dbReference type="GO" id="GO:0005737">
    <property type="term" value="C:cytoplasm"/>
    <property type="evidence" value="ECO:0007669"/>
    <property type="project" value="TreeGrafter"/>
</dbReference>
<dbReference type="SUPFAM" id="SSF52075">
    <property type="entry name" value="Outer arm dynein light chain 1"/>
    <property type="match status" value="1"/>
</dbReference>
<protein>
    <submittedName>
        <fullName evidence="5">Uncharacterized protein</fullName>
    </submittedName>
</protein>
<dbReference type="VEuPathDB" id="AmoebaDB:NfTy_070920"/>
<feature type="compositionally biased region" description="Basic and acidic residues" evidence="4">
    <location>
        <begin position="353"/>
        <end position="371"/>
    </location>
</feature>
<dbReference type="SMART" id="SM00365">
    <property type="entry name" value="LRR_SD22"/>
    <property type="match status" value="2"/>
</dbReference>
<feature type="compositionally biased region" description="Polar residues" evidence="4">
    <location>
        <begin position="510"/>
        <end position="521"/>
    </location>
</feature>
<gene>
    <name evidence="5" type="ORF">FDP41_003503</name>
</gene>
<sequence>MSIPSAGSSSSDSLFLNQIIHDNDDCTRCSLFKYLDDDHSMCLTNEHLKNSASQPSFSSSMIENKSSPGVVVLCFQLLMVQLRNYLILKKITSITHLHLENNEISFIEDGIRKLPNNCPLLSLQYLNLSHNKLKSLNLFNLIRLFPNLEFIMMRNNLISQLNSHSIPIYGNIKVLDLSENKIKKLDGLSSLKYSLQVLNIQKNEIETLNDMSQVLELEQLTNIDFRGNPIQSLEEENLIFEEILEKCNNVWFINGATTLACPIMDREERDLQEMIWTRSGFHPSRNGSLSEACHPLDYHHDHHNQNDHQNHQNQNDHHTHDHQNHENGRFRMVNNHQVPLRYTSSTLRTVHSSPHDHSHLHSSLHHHEPLGLHKHPPHKHPHNNKNSLTHINTTMNNTPMNNTPMNNTPTTTNTTTNTTTSNEEKKRIAAEELLNRQHSYIAEQLNGQSPPFHNMRMNRSRASSITPLLNDSVIVKNLSNFAKVRSKRSDSCPSIPSPQKEVSKKEENPLNRTTHVLSAESNNKENDQQVLSPQTLPPQQKTPPSAPSILLTHSLFEKLHSENRSLKETCLDLSHQITTTTTTTTSSTTATQEYDDGRDRLVSEQKEVILTQNKNHNSYPENHEISEKDILSCHEILKQNPNNRSISIKERAKQNMLKRLNM</sequence>
<feature type="compositionally biased region" description="Basic and acidic residues" evidence="4">
    <location>
        <begin position="294"/>
        <end position="325"/>
    </location>
</feature>
<dbReference type="EMBL" id="VFQX01000034">
    <property type="protein sequence ID" value="KAF0977511.1"/>
    <property type="molecule type" value="Genomic_DNA"/>
</dbReference>
<feature type="region of interest" description="Disordered" evidence="4">
    <location>
        <begin position="347"/>
        <end position="386"/>
    </location>
</feature>
<dbReference type="Proteomes" id="UP000444721">
    <property type="component" value="Unassembled WGS sequence"/>
</dbReference>
<keyword evidence="1" id="KW-0433">Leucine-rich repeat</keyword>
<dbReference type="VEuPathDB" id="AmoebaDB:FDP41_003503"/>
<keyword evidence="3" id="KW-0175">Coiled coil</keyword>
<name>A0A6A5BT31_NAEFO</name>
<dbReference type="InterPro" id="IPR001611">
    <property type="entry name" value="Leu-rich_rpt"/>
</dbReference>
<dbReference type="RefSeq" id="XP_044562224.1">
    <property type="nucleotide sequence ID" value="XM_044706815.1"/>
</dbReference>
<comment type="caution">
    <text evidence="5">The sequence shown here is derived from an EMBL/GenBank/DDBJ whole genome shotgun (WGS) entry which is preliminary data.</text>
</comment>
<evidence type="ECO:0000313" key="6">
    <source>
        <dbReference type="Proteomes" id="UP000444721"/>
    </source>
</evidence>
<feature type="coiled-coil region" evidence="3">
    <location>
        <begin position="198"/>
        <end position="250"/>
    </location>
</feature>
<evidence type="ECO:0000313" key="5">
    <source>
        <dbReference type="EMBL" id="KAF0977511.1"/>
    </source>
</evidence>
<dbReference type="AlphaFoldDB" id="A0A6A5BT31"/>
<proteinExistence type="predicted"/>
<organism evidence="5 6">
    <name type="scientific">Naegleria fowleri</name>
    <name type="common">Brain eating amoeba</name>
    <dbReference type="NCBI Taxonomy" id="5763"/>
    <lineage>
        <taxon>Eukaryota</taxon>
        <taxon>Discoba</taxon>
        <taxon>Heterolobosea</taxon>
        <taxon>Tetramitia</taxon>
        <taxon>Eutetramitia</taxon>
        <taxon>Vahlkampfiidae</taxon>
        <taxon>Naegleria</taxon>
    </lineage>
</organism>
<feature type="region of interest" description="Disordered" evidence="4">
    <location>
        <begin position="399"/>
        <end position="424"/>
    </location>
</feature>
<evidence type="ECO:0000256" key="1">
    <source>
        <dbReference type="ARBA" id="ARBA00022614"/>
    </source>
</evidence>
<feature type="region of interest" description="Disordered" evidence="4">
    <location>
        <begin position="483"/>
        <end position="547"/>
    </location>
</feature>
<feature type="compositionally biased region" description="Basic residues" evidence="4">
    <location>
        <begin position="372"/>
        <end position="383"/>
    </location>
</feature>